<evidence type="ECO:0000256" key="5">
    <source>
        <dbReference type="ARBA" id="ARBA00022723"/>
    </source>
</evidence>
<sequence length="300" mass="34517">MNKGIVMNIQKYSVHDGPGIRTTIFLKGCPLSCWWCHNPESQNFNFELMFFNDRCVGCGNCKDKCEQGAININNGVATTEDSKCILCGKCTDFCINEARNLVGKEFSAKELLKEIKKDEIFYEESGGGVTFSGGEPLLQIDFLEEMLRLCKEQDIHTTVDTSGYSDFKNFERILDYTDLFLYDIKHLDDNMHKKYIGVSNELIKENLIKLSELNANIFARIPIIKGINNDEKNIDETIEFLREINLEQINLLPYHKMGMEKYERIFKEYKLSGNEKPSKKNIDVLLLKFQQLNTKIKIGG</sequence>
<feature type="domain" description="Radical SAM core" evidence="11">
    <location>
        <begin position="15"/>
        <end position="295"/>
    </location>
</feature>
<dbReference type="PROSITE" id="PS01087">
    <property type="entry name" value="RADICAL_ACTIVATING"/>
    <property type="match status" value="1"/>
</dbReference>
<dbReference type="SFLD" id="SFLDS00029">
    <property type="entry name" value="Radical_SAM"/>
    <property type="match status" value="1"/>
</dbReference>
<dbReference type="SUPFAM" id="SSF102114">
    <property type="entry name" value="Radical SAM enzymes"/>
    <property type="match status" value="1"/>
</dbReference>
<evidence type="ECO:0000256" key="8">
    <source>
        <dbReference type="ARBA" id="ARBA00023014"/>
    </source>
</evidence>
<comment type="catalytic activity">
    <reaction evidence="9">
        <text>glycyl-[protein] + reduced [flavodoxin] + S-adenosyl-L-methionine = glycin-2-yl radical-[protein] + semiquinone [flavodoxin] + 5'-deoxyadenosine + L-methionine + H(+)</text>
        <dbReference type="Rhea" id="RHEA:61976"/>
        <dbReference type="Rhea" id="RHEA-COMP:10622"/>
        <dbReference type="Rhea" id="RHEA-COMP:14480"/>
        <dbReference type="Rhea" id="RHEA-COMP:15993"/>
        <dbReference type="Rhea" id="RHEA-COMP:15994"/>
        <dbReference type="ChEBI" id="CHEBI:15378"/>
        <dbReference type="ChEBI" id="CHEBI:17319"/>
        <dbReference type="ChEBI" id="CHEBI:29947"/>
        <dbReference type="ChEBI" id="CHEBI:32722"/>
        <dbReference type="ChEBI" id="CHEBI:57618"/>
        <dbReference type="ChEBI" id="CHEBI:57844"/>
        <dbReference type="ChEBI" id="CHEBI:59789"/>
        <dbReference type="ChEBI" id="CHEBI:140311"/>
    </reaction>
</comment>
<dbReference type="Pfam" id="PF04055">
    <property type="entry name" value="Radical_SAM"/>
    <property type="match status" value="1"/>
</dbReference>
<dbReference type="PROSITE" id="PS51379">
    <property type="entry name" value="4FE4S_FER_2"/>
    <property type="match status" value="2"/>
</dbReference>
<dbReference type="InterPro" id="IPR050014">
    <property type="entry name" value="T4HPD_activ_SAM"/>
</dbReference>
<dbReference type="SUPFAM" id="SSF54862">
    <property type="entry name" value="4Fe-4S ferredoxins"/>
    <property type="match status" value="1"/>
</dbReference>
<dbReference type="PANTHER" id="PTHR30352">
    <property type="entry name" value="PYRUVATE FORMATE-LYASE-ACTIVATING ENZYME"/>
    <property type="match status" value="1"/>
</dbReference>
<keyword evidence="3" id="KW-0004">4Fe-4S</keyword>
<dbReference type="SFLD" id="SFLDG01066">
    <property type="entry name" value="organic_radical-activating_enz"/>
    <property type="match status" value="1"/>
</dbReference>
<dbReference type="InterPro" id="IPR013785">
    <property type="entry name" value="Aldolase_TIM"/>
</dbReference>
<dbReference type="InterPro" id="IPR001989">
    <property type="entry name" value="Radical_activat_CS"/>
</dbReference>
<organism evidence="12 13">
    <name type="scientific">Senegalia massiliensis</name>
    <dbReference type="NCBI Taxonomy" id="1720316"/>
    <lineage>
        <taxon>Bacteria</taxon>
        <taxon>Bacillati</taxon>
        <taxon>Bacillota</taxon>
        <taxon>Clostridia</taxon>
        <taxon>Eubacteriales</taxon>
        <taxon>Clostridiaceae</taxon>
        <taxon>Senegalia</taxon>
    </lineage>
</organism>
<dbReference type="GO" id="GO:0051539">
    <property type="term" value="F:4 iron, 4 sulfur cluster binding"/>
    <property type="evidence" value="ECO:0007669"/>
    <property type="project" value="UniProtKB-KW"/>
</dbReference>
<dbReference type="InterPro" id="IPR040074">
    <property type="entry name" value="BssD/PflA/YjjW"/>
</dbReference>
<dbReference type="AlphaFoldDB" id="A0A845QYW1"/>
<keyword evidence="4" id="KW-0949">S-adenosyl-L-methionine</keyword>
<comment type="similarity">
    <text evidence="2">Belongs to the organic radical-activating enzymes family.</text>
</comment>
<evidence type="ECO:0000256" key="3">
    <source>
        <dbReference type="ARBA" id="ARBA00022485"/>
    </source>
</evidence>
<evidence type="ECO:0000256" key="6">
    <source>
        <dbReference type="ARBA" id="ARBA00023002"/>
    </source>
</evidence>
<dbReference type="Gene3D" id="3.30.70.20">
    <property type="match status" value="1"/>
</dbReference>
<keyword evidence="8" id="KW-0411">Iron-sulfur</keyword>
<keyword evidence="5" id="KW-0479">Metal-binding</keyword>
<feature type="domain" description="4Fe-4S ferredoxin-type" evidence="10">
    <location>
        <begin position="76"/>
        <end position="104"/>
    </location>
</feature>
<evidence type="ECO:0000256" key="7">
    <source>
        <dbReference type="ARBA" id="ARBA00023004"/>
    </source>
</evidence>
<dbReference type="InterPro" id="IPR017900">
    <property type="entry name" value="4Fe4S_Fe_S_CS"/>
</dbReference>
<dbReference type="InterPro" id="IPR007197">
    <property type="entry name" value="rSAM"/>
</dbReference>
<dbReference type="OrthoDB" id="9782387at2"/>
<dbReference type="GO" id="GO:0043364">
    <property type="term" value="F:glycyl-radical enzyme activating activity"/>
    <property type="evidence" value="ECO:0007669"/>
    <property type="project" value="InterPro"/>
</dbReference>
<reference evidence="12 13" key="1">
    <citation type="submission" date="2018-08" db="EMBL/GenBank/DDBJ databases">
        <title>Murine metabolic-syndrome-specific gut microbial biobank.</title>
        <authorList>
            <person name="Liu C."/>
        </authorList>
    </citation>
    <scope>NUCLEOTIDE SEQUENCE [LARGE SCALE GENOMIC DNA]</scope>
    <source>
        <strain evidence="12 13">583</strain>
    </source>
</reference>
<dbReference type="PANTHER" id="PTHR30352:SF4">
    <property type="entry name" value="PYRUVATE FORMATE-LYASE 2-ACTIVATING ENZYME"/>
    <property type="match status" value="1"/>
</dbReference>
<gene>
    <name evidence="12" type="ORF">D3Z33_09850</name>
</gene>
<dbReference type="PROSITE" id="PS00198">
    <property type="entry name" value="4FE4S_FER_1"/>
    <property type="match status" value="1"/>
</dbReference>
<dbReference type="GO" id="GO:0046872">
    <property type="term" value="F:metal ion binding"/>
    <property type="evidence" value="ECO:0007669"/>
    <property type="project" value="UniProtKB-KW"/>
</dbReference>
<dbReference type="InterPro" id="IPR017896">
    <property type="entry name" value="4Fe4S_Fe-S-bd"/>
</dbReference>
<dbReference type="InterPro" id="IPR034457">
    <property type="entry name" value="Organic_radical-activating"/>
</dbReference>
<dbReference type="PROSITE" id="PS51918">
    <property type="entry name" value="RADICAL_SAM"/>
    <property type="match status" value="1"/>
</dbReference>
<evidence type="ECO:0000256" key="1">
    <source>
        <dbReference type="ARBA" id="ARBA00001966"/>
    </source>
</evidence>
<dbReference type="PIRSF" id="PIRSF000371">
    <property type="entry name" value="PFL_act_enz"/>
    <property type="match status" value="1"/>
</dbReference>
<evidence type="ECO:0000313" key="12">
    <source>
        <dbReference type="EMBL" id="NBI07154.1"/>
    </source>
</evidence>
<proteinExistence type="inferred from homology"/>
<name>A0A845QYW1_9CLOT</name>
<dbReference type="InterPro" id="IPR012839">
    <property type="entry name" value="Organic_radical_activase"/>
</dbReference>
<evidence type="ECO:0000256" key="4">
    <source>
        <dbReference type="ARBA" id="ARBA00022691"/>
    </source>
</evidence>
<dbReference type="SFLD" id="SFLDG01118">
    <property type="entry name" value="activating_enzymes__group_2"/>
    <property type="match status" value="1"/>
</dbReference>
<dbReference type="CDD" id="cd01335">
    <property type="entry name" value="Radical_SAM"/>
    <property type="match status" value="1"/>
</dbReference>
<feature type="domain" description="4Fe-4S ferredoxin-type" evidence="10">
    <location>
        <begin position="46"/>
        <end position="75"/>
    </location>
</feature>
<keyword evidence="13" id="KW-1185">Reference proteome</keyword>
<dbReference type="Gene3D" id="3.20.20.70">
    <property type="entry name" value="Aldolase class I"/>
    <property type="match status" value="1"/>
</dbReference>
<dbReference type="RefSeq" id="WP_160197616.1">
    <property type="nucleotide sequence ID" value="NZ_QXXA01000010.1"/>
</dbReference>
<dbReference type="NCBIfam" id="NF043069">
    <property type="entry name" value="T4HPD_activ_SAM"/>
    <property type="match status" value="1"/>
</dbReference>
<dbReference type="NCBIfam" id="TIGR02494">
    <property type="entry name" value="PFLE_PFLC"/>
    <property type="match status" value="1"/>
</dbReference>
<protein>
    <submittedName>
        <fullName evidence="12">Glycyl-radical enzyme activating protein</fullName>
    </submittedName>
</protein>
<evidence type="ECO:0000256" key="9">
    <source>
        <dbReference type="ARBA" id="ARBA00047365"/>
    </source>
</evidence>
<dbReference type="Proteomes" id="UP000467132">
    <property type="component" value="Unassembled WGS sequence"/>
</dbReference>
<keyword evidence="6" id="KW-0560">Oxidoreductase</keyword>
<evidence type="ECO:0000259" key="10">
    <source>
        <dbReference type="PROSITE" id="PS51379"/>
    </source>
</evidence>
<comment type="cofactor">
    <cofactor evidence="1">
        <name>[4Fe-4S] cluster</name>
        <dbReference type="ChEBI" id="CHEBI:49883"/>
    </cofactor>
</comment>
<evidence type="ECO:0000259" key="11">
    <source>
        <dbReference type="PROSITE" id="PS51918"/>
    </source>
</evidence>
<dbReference type="InterPro" id="IPR058240">
    <property type="entry name" value="rSAM_sf"/>
</dbReference>
<accession>A0A845QYW1</accession>
<comment type="caution">
    <text evidence="12">The sequence shown here is derived from an EMBL/GenBank/DDBJ whole genome shotgun (WGS) entry which is preliminary data.</text>
</comment>
<evidence type="ECO:0000256" key="2">
    <source>
        <dbReference type="ARBA" id="ARBA00009777"/>
    </source>
</evidence>
<keyword evidence="7" id="KW-0408">Iron</keyword>
<dbReference type="Pfam" id="PF00037">
    <property type="entry name" value="Fer4"/>
    <property type="match status" value="1"/>
</dbReference>
<dbReference type="EMBL" id="QXXA01000010">
    <property type="protein sequence ID" value="NBI07154.1"/>
    <property type="molecule type" value="Genomic_DNA"/>
</dbReference>
<evidence type="ECO:0000313" key="13">
    <source>
        <dbReference type="Proteomes" id="UP000467132"/>
    </source>
</evidence>